<dbReference type="InterPro" id="IPR045175">
    <property type="entry name" value="M28_fam"/>
</dbReference>
<proteinExistence type="predicted"/>
<feature type="domain" description="Peptidase M28" evidence="3">
    <location>
        <begin position="96"/>
        <end position="331"/>
    </location>
</feature>
<keyword evidence="4" id="KW-0378">Hydrolase</keyword>
<gene>
    <name evidence="4" type="ORF">G113_09245</name>
</gene>
<evidence type="ECO:0000313" key="5">
    <source>
        <dbReference type="Proteomes" id="UP000013526"/>
    </source>
</evidence>
<dbReference type="PANTHER" id="PTHR12147:SF26">
    <property type="entry name" value="PEPTIDASE M28 DOMAIN-CONTAINING PROTEIN"/>
    <property type="match status" value="1"/>
</dbReference>
<evidence type="ECO:0000259" key="3">
    <source>
        <dbReference type="Pfam" id="PF04389"/>
    </source>
</evidence>
<dbReference type="GO" id="GO:0004177">
    <property type="term" value="F:aminopeptidase activity"/>
    <property type="evidence" value="ECO:0007669"/>
    <property type="project" value="UniProtKB-KW"/>
</dbReference>
<dbReference type="PANTHER" id="PTHR12147">
    <property type="entry name" value="METALLOPEPTIDASE M28 FAMILY MEMBER"/>
    <property type="match status" value="1"/>
</dbReference>
<dbReference type="PROSITE" id="PS51257">
    <property type="entry name" value="PROKAR_LIPOPROTEIN"/>
    <property type="match status" value="1"/>
</dbReference>
<evidence type="ECO:0000256" key="2">
    <source>
        <dbReference type="ARBA" id="ARBA00022729"/>
    </source>
</evidence>
<sequence>MNKTLIALSLAALLTGCNTSSNESEAPAAATPAEQAFEYLTQLSSSAEGIGARPTGTEAETRAASWIQDHLTGWGYDVQNQTFSYIKSGVSKTSQNLVAELKGQSDKVILIGAHYDSTGDKHGSEGATDNGAGVAALLAVAEALKGQTLPHTVRFAFFGAEENGLNGAKAYVASLDDAAIAQLLAMVNYDTIAGGDIVYVHSAHSDEAEYGCADPMRYSHDPKVRDRLLAISELTQTPFAIHPSYAGYPEGETGSWSDHAPFACLGVPIAYVEATNFTINGADGYDGYSQSTNPALWDCYDEGSKSACDRDSETQWGKIWHTQYDRLDKMAELFPGRVEQQLGANTDIMIRFLRDPGL</sequence>
<dbReference type="GO" id="GO:0006508">
    <property type="term" value="P:proteolysis"/>
    <property type="evidence" value="ECO:0007669"/>
    <property type="project" value="InterPro"/>
</dbReference>
<dbReference type="Pfam" id="PF08139">
    <property type="entry name" value="LPAM_1"/>
    <property type="match status" value="1"/>
</dbReference>
<keyword evidence="5" id="KW-1185">Reference proteome</keyword>
<dbReference type="Pfam" id="PF04389">
    <property type="entry name" value="Peptidase_M28"/>
    <property type="match status" value="1"/>
</dbReference>
<dbReference type="PATRIC" id="fig|1268236.3.peg.1828"/>
<comment type="caution">
    <text evidence="4">The sequence shown here is derived from an EMBL/GenBank/DDBJ whole genome shotgun (WGS) entry which is preliminary data.</text>
</comment>
<keyword evidence="4" id="KW-0031">Aminopeptidase</keyword>
<dbReference type="GO" id="GO:0008235">
    <property type="term" value="F:metalloexopeptidase activity"/>
    <property type="evidence" value="ECO:0007669"/>
    <property type="project" value="InterPro"/>
</dbReference>
<dbReference type="AlphaFoldDB" id="R1HAE0"/>
<dbReference type="Proteomes" id="UP000013526">
    <property type="component" value="Unassembled WGS sequence"/>
</dbReference>
<keyword evidence="2" id="KW-0732">Signal</keyword>
<dbReference type="InterPro" id="IPR007484">
    <property type="entry name" value="Peptidase_M28"/>
</dbReference>
<name>R1HAE0_9GAMM</name>
<dbReference type="InterPro" id="IPR012640">
    <property type="entry name" value="Membr_lipoprot_lipid_attach_CS"/>
</dbReference>
<reference evidence="4 5" key="1">
    <citation type="journal article" date="2013" name="Genome Announc.">
        <title>Draft Genome Sequence of Aeromonas molluscorum Strain 848TT, Isolated from Bivalve Molluscs.</title>
        <authorList>
            <person name="Spataro N."/>
            <person name="Farfan M."/>
            <person name="Albarral V."/>
            <person name="Sanglas A."/>
            <person name="Loren J.G."/>
            <person name="Fuste M.C."/>
            <person name="Bosch E."/>
        </authorList>
    </citation>
    <scope>NUCLEOTIDE SEQUENCE [LARGE SCALE GENOMIC DNA]</scope>
    <source>
        <strain evidence="4 5">848</strain>
    </source>
</reference>
<dbReference type="RefSeq" id="WP_005899314.1">
    <property type="nucleotide sequence ID" value="NZ_AQGQ01000048.1"/>
</dbReference>
<organism evidence="4 5">
    <name type="scientific">Aeromonas molluscorum 848</name>
    <dbReference type="NCBI Taxonomy" id="1268236"/>
    <lineage>
        <taxon>Bacteria</taxon>
        <taxon>Pseudomonadati</taxon>
        <taxon>Pseudomonadota</taxon>
        <taxon>Gammaproteobacteria</taxon>
        <taxon>Aeromonadales</taxon>
        <taxon>Aeromonadaceae</taxon>
        <taxon>Aeromonas</taxon>
    </lineage>
</organism>
<accession>R1HAE0</accession>
<evidence type="ECO:0000256" key="1">
    <source>
        <dbReference type="ARBA" id="ARBA00017922"/>
    </source>
</evidence>
<dbReference type="Gene3D" id="3.40.630.10">
    <property type="entry name" value="Zn peptidases"/>
    <property type="match status" value="1"/>
</dbReference>
<dbReference type="OrthoDB" id="1521787at2"/>
<protein>
    <recommendedName>
        <fullName evidence="1">Type IV secretion system putative lipoprotein virB7</fullName>
    </recommendedName>
</protein>
<dbReference type="SUPFAM" id="SSF53187">
    <property type="entry name" value="Zn-dependent exopeptidases"/>
    <property type="match status" value="1"/>
</dbReference>
<dbReference type="EMBL" id="AQGQ01000048">
    <property type="protein sequence ID" value="EOD55394.1"/>
    <property type="molecule type" value="Genomic_DNA"/>
</dbReference>
<keyword evidence="4" id="KW-0645">Protease</keyword>
<evidence type="ECO:0000313" key="4">
    <source>
        <dbReference type="EMBL" id="EOD55394.1"/>
    </source>
</evidence>